<protein>
    <submittedName>
        <fullName evidence="3">Uncharacterized protein</fullName>
    </submittedName>
</protein>
<dbReference type="EMBL" id="CAJNRD030001118">
    <property type="protein sequence ID" value="CAG5083119.1"/>
    <property type="molecule type" value="Genomic_DNA"/>
</dbReference>
<comment type="similarity">
    <text evidence="1">Belongs to the MTFR1 family.</text>
</comment>
<feature type="region of interest" description="Disordered" evidence="2">
    <location>
        <begin position="72"/>
        <end position="92"/>
    </location>
</feature>
<dbReference type="AlphaFoldDB" id="A0A8J2H927"/>
<dbReference type="Pfam" id="PF05308">
    <property type="entry name" value="Mito_fiss_reg"/>
    <property type="match status" value="1"/>
</dbReference>
<dbReference type="OrthoDB" id="2133332at2759"/>
<evidence type="ECO:0000313" key="4">
    <source>
        <dbReference type="Proteomes" id="UP000786811"/>
    </source>
</evidence>
<evidence type="ECO:0000313" key="3">
    <source>
        <dbReference type="EMBL" id="CAG5083119.1"/>
    </source>
</evidence>
<organism evidence="3 4">
    <name type="scientific">Cotesia congregata</name>
    <name type="common">Parasitoid wasp</name>
    <name type="synonym">Apanteles congregatus</name>
    <dbReference type="NCBI Taxonomy" id="51543"/>
    <lineage>
        <taxon>Eukaryota</taxon>
        <taxon>Metazoa</taxon>
        <taxon>Ecdysozoa</taxon>
        <taxon>Arthropoda</taxon>
        <taxon>Hexapoda</taxon>
        <taxon>Insecta</taxon>
        <taxon>Pterygota</taxon>
        <taxon>Neoptera</taxon>
        <taxon>Endopterygota</taxon>
        <taxon>Hymenoptera</taxon>
        <taxon>Apocrita</taxon>
        <taxon>Ichneumonoidea</taxon>
        <taxon>Braconidae</taxon>
        <taxon>Microgastrinae</taxon>
        <taxon>Cotesia</taxon>
    </lineage>
</organism>
<feature type="compositionally biased region" description="Polar residues" evidence="2">
    <location>
        <begin position="1"/>
        <end position="18"/>
    </location>
</feature>
<sequence>MLGISPSTKKNPNVNSKQRMGEAPKYYGKRRSLVRRIGSFLPLKPPPKIYVRQQTIWKQTRLTRTNKFRLRSKTPSIGAGTPGIEVTSIENS</sequence>
<comment type="caution">
    <text evidence="3">The sequence shown here is derived from an EMBL/GenBank/DDBJ whole genome shotgun (WGS) entry which is preliminary data.</text>
</comment>
<accession>A0A8J2H927</accession>
<proteinExistence type="inferred from homology"/>
<name>A0A8J2H927_COTCN</name>
<dbReference type="Proteomes" id="UP000786811">
    <property type="component" value="Unassembled WGS sequence"/>
</dbReference>
<feature type="region of interest" description="Disordered" evidence="2">
    <location>
        <begin position="1"/>
        <end position="28"/>
    </location>
</feature>
<evidence type="ECO:0000256" key="1">
    <source>
        <dbReference type="ARBA" id="ARBA00005807"/>
    </source>
</evidence>
<dbReference type="InterPro" id="IPR007972">
    <property type="entry name" value="Mtfr1"/>
</dbReference>
<gene>
    <name evidence="3" type="ORF">HICCMSTLAB_LOCUS3736</name>
</gene>
<keyword evidence="4" id="KW-1185">Reference proteome</keyword>
<evidence type="ECO:0000256" key="2">
    <source>
        <dbReference type="SAM" id="MobiDB-lite"/>
    </source>
</evidence>
<reference evidence="3" key="1">
    <citation type="submission" date="2021-04" db="EMBL/GenBank/DDBJ databases">
        <authorList>
            <person name="Chebbi M.A.C M."/>
        </authorList>
    </citation>
    <scope>NUCLEOTIDE SEQUENCE</scope>
</reference>